<evidence type="ECO:0000256" key="3">
    <source>
        <dbReference type="ARBA" id="ARBA00022750"/>
    </source>
</evidence>
<feature type="disulfide bond" evidence="6">
    <location>
        <begin position="132"/>
        <end position="136"/>
    </location>
</feature>
<dbReference type="PROSITE" id="PS00141">
    <property type="entry name" value="ASP_PROTEASE"/>
    <property type="match status" value="2"/>
</dbReference>
<feature type="signal peptide" evidence="8">
    <location>
        <begin position="1"/>
        <end position="18"/>
    </location>
</feature>
<sequence length="410" mass="42652">MRFTLATSIVVLAVLAAAAPQPTGQGIGMAVPIIKRTSLVNADKSVNLDALKSHVAAFKAKIRRGFTNYEKNTGMKHPSDVGGVERRGAGESLTNDQSQLWYGSISVGTPAVPFTVDFDTGSSDLFLPGSACDSSCNGHTIWDPSFSLTSQDLGKSFSLAFEDKATVSGEQYNDTVSIAGFSATTQTLGAANKYSPGFESPQFPADGLMGMAFPSISSYGASPVFQTLVSDGSVSDQVFSFKLSSSGAELYIGGSNSALYTGDFTYSHVTHQGYWQVDMDNVKGNNKTILTNVAAIIDTGSTLIIGTPSEVSTLYNALGGKAAPSAGQGYYTFPCDSFPSISLTFGGKSFPIAASALNLGSVSSGSSDCVSGIVGQDIASSFWIVGDVFLQGVYTAFDVGNTRVGFAKLA</sequence>
<reference evidence="10" key="1">
    <citation type="submission" date="2019-10" db="EMBL/GenBank/DDBJ databases">
        <authorList>
            <consortium name="DOE Joint Genome Institute"/>
            <person name="Kuo A."/>
            <person name="Miyauchi S."/>
            <person name="Kiss E."/>
            <person name="Drula E."/>
            <person name="Kohler A."/>
            <person name="Sanchez-Garcia M."/>
            <person name="Andreopoulos B."/>
            <person name="Barry K.W."/>
            <person name="Bonito G."/>
            <person name="Buee M."/>
            <person name="Carver A."/>
            <person name="Chen C."/>
            <person name="Cichocki N."/>
            <person name="Clum A."/>
            <person name="Culley D."/>
            <person name="Crous P.W."/>
            <person name="Fauchery L."/>
            <person name="Girlanda M."/>
            <person name="Hayes R."/>
            <person name="Keri Z."/>
            <person name="LaButti K."/>
            <person name="Lipzen A."/>
            <person name="Lombard V."/>
            <person name="Magnuson J."/>
            <person name="Maillard F."/>
            <person name="Morin E."/>
            <person name="Murat C."/>
            <person name="Nolan M."/>
            <person name="Ohm R."/>
            <person name="Pangilinan J."/>
            <person name="Pereira M."/>
            <person name="Perotto S."/>
            <person name="Peter M."/>
            <person name="Riley R."/>
            <person name="Sitrit Y."/>
            <person name="Stielow B."/>
            <person name="Szollosi G."/>
            <person name="Zifcakova L."/>
            <person name="Stursova M."/>
            <person name="Spatafora J.W."/>
            <person name="Tedersoo L."/>
            <person name="Vaario L.-M."/>
            <person name="Yamada A."/>
            <person name="Yan M."/>
            <person name="Wang P."/>
            <person name="Xu J."/>
            <person name="Bruns T."/>
            <person name="Baldrian P."/>
            <person name="Vilgalys R."/>
            <person name="Henrissat B."/>
            <person name="Grigoriev I.V."/>
            <person name="Hibbett D."/>
            <person name="Nagy L.G."/>
            <person name="Martin F.M."/>
        </authorList>
    </citation>
    <scope>NUCLEOTIDE SEQUENCE</scope>
    <source>
        <strain evidence="10">BED1</strain>
    </source>
</reference>
<organism evidence="10 11">
    <name type="scientific">Boletus edulis BED1</name>
    <dbReference type="NCBI Taxonomy" id="1328754"/>
    <lineage>
        <taxon>Eukaryota</taxon>
        <taxon>Fungi</taxon>
        <taxon>Dikarya</taxon>
        <taxon>Basidiomycota</taxon>
        <taxon>Agaricomycotina</taxon>
        <taxon>Agaricomycetes</taxon>
        <taxon>Agaricomycetidae</taxon>
        <taxon>Boletales</taxon>
        <taxon>Boletineae</taxon>
        <taxon>Boletaceae</taxon>
        <taxon>Boletoideae</taxon>
        <taxon>Boletus</taxon>
    </lineage>
</organism>
<comment type="similarity">
    <text evidence="1 7">Belongs to the peptidase A1 family.</text>
</comment>
<evidence type="ECO:0000256" key="5">
    <source>
        <dbReference type="PIRSR" id="PIRSR601461-1"/>
    </source>
</evidence>
<dbReference type="Pfam" id="PF00026">
    <property type="entry name" value="Asp"/>
    <property type="match status" value="1"/>
</dbReference>
<accession>A0AAD4BLI3</accession>
<keyword evidence="8" id="KW-0732">Signal</keyword>
<dbReference type="AlphaFoldDB" id="A0AAD4BLI3"/>
<dbReference type="GO" id="GO:0004190">
    <property type="term" value="F:aspartic-type endopeptidase activity"/>
    <property type="evidence" value="ECO:0007669"/>
    <property type="project" value="UniProtKB-KW"/>
</dbReference>
<name>A0AAD4BLI3_BOLED</name>
<dbReference type="InterPro" id="IPR001969">
    <property type="entry name" value="Aspartic_peptidase_AS"/>
</dbReference>
<dbReference type="InterPro" id="IPR021109">
    <property type="entry name" value="Peptidase_aspartic_dom_sf"/>
</dbReference>
<dbReference type="InterPro" id="IPR033121">
    <property type="entry name" value="PEPTIDASE_A1"/>
</dbReference>
<comment type="caution">
    <text evidence="10">The sequence shown here is derived from an EMBL/GenBank/DDBJ whole genome shotgun (WGS) entry which is preliminary data.</text>
</comment>
<protein>
    <submittedName>
        <fullName evidence="10">Acid protease</fullName>
    </submittedName>
</protein>
<dbReference type="FunFam" id="2.40.70.10:FF:000115">
    <property type="entry name" value="Lysosomal aspartic protease"/>
    <property type="match status" value="1"/>
</dbReference>
<proteinExistence type="inferred from homology"/>
<dbReference type="PRINTS" id="PR00792">
    <property type="entry name" value="PEPSIN"/>
</dbReference>
<dbReference type="PROSITE" id="PS51767">
    <property type="entry name" value="PEPTIDASE_A1"/>
    <property type="match status" value="1"/>
</dbReference>
<evidence type="ECO:0000256" key="7">
    <source>
        <dbReference type="RuleBase" id="RU000454"/>
    </source>
</evidence>
<feature type="domain" description="Peptidase A1" evidence="9">
    <location>
        <begin position="101"/>
        <end position="407"/>
    </location>
</feature>
<feature type="active site" evidence="5">
    <location>
        <position position="119"/>
    </location>
</feature>
<dbReference type="PANTHER" id="PTHR47966:SF57">
    <property type="entry name" value="PEPTIDASE A1 DOMAIN-CONTAINING PROTEIN"/>
    <property type="match status" value="1"/>
</dbReference>
<evidence type="ECO:0000256" key="4">
    <source>
        <dbReference type="ARBA" id="ARBA00022801"/>
    </source>
</evidence>
<evidence type="ECO:0000256" key="1">
    <source>
        <dbReference type="ARBA" id="ARBA00007447"/>
    </source>
</evidence>
<gene>
    <name evidence="10" type="ORF">L210DRAFT_3411469</name>
</gene>
<dbReference type="SUPFAM" id="SSF50630">
    <property type="entry name" value="Acid proteases"/>
    <property type="match status" value="1"/>
</dbReference>
<reference evidence="10" key="2">
    <citation type="journal article" date="2020" name="Nat. Commun.">
        <title>Large-scale genome sequencing of mycorrhizal fungi provides insights into the early evolution of symbiotic traits.</title>
        <authorList>
            <person name="Miyauchi S."/>
            <person name="Kiss E."/>
            <person name="Kuo A."/>
            <person name="Drula E."/>
            <person name="Kohler A."/>
            <person name="Sanchez-Garcia M."/>
            <person name="Morin E."/>
            <person name="Andreopoulos B."/>
            <person name="Barry K.W."/>
            <person name="Bonito G."/>
            <person name="Buee M."/>
            <person name="Carver A."/>
            <person name="Chen C."/>
            <person name="Cichocki N."/>
            <person name="Clum A."/>
            <person name="Culley D."/>
            <person name="Crous P.W."/>
            <person name="Fauchery L."/>
            <person name="Girlanda M."/>
            <person name="Hayes R.D."/>
            <person name="Keri Z."/>
            <person name="LaButti K."/>
            <person name="Lipzen A."/>
            <person name="Lombard V."/>
            <person name="Magnuson J."/>
            <person name="Maillard F."/>
            <person name="Murat C."/>
            <person name="Nolan M."/>
            <person name="Ohm R.A."/>
            <person name="Pangilinan J."/>
            <person name="Pereira M.F."/>
            <person name="Perotto S."/>
            <person name="Peter M."/>
            <person name="Pfister S."/>
            <person name="Riley R."/>
            <person name="Sitrit Y."/>
            <person name="Stielow J.B."/>
            <person name="Szollosi G."/>
            <person name="Zifcakova L."/>
            <person name="Stursova M."/>
            <person name="Spatafora J.W."/>
            <person name="Tedersoo L."/>
            <person name="Vaario L.M."/>
            <person name="Yamada A."/>
            <person name="Yan M."/>
            <person name="Wang P."/>
            <person name="Xu J."/>
            <person name="Bruns T."/>
            <person name="Baldrian P."/>
            <person name="Vilgalys R."/>
            <person name="Dunand C."/>
            <person name="Henrissat B."/>
            <person name="Grigoriev I.V."/>
            <person name="Hibbett D."/>
            <person name="Nagy L.G."/>
            <person name="Martin F.M."/>
        </authorList>
    </citation>
    <scope>NUCLEOTIDE SEQUENCE</scope>
    <source>
        <strain evidence="10">BED1</strain>
    </source>
</reference>
<dbReference type="GO" id="GO:0006508">
    <property type="term" value="P:proteolysis"/>
    <property type="evidence" value="ECO:0007669"/>
    <property type="project" value="UniProtKB-KW"/>
</dbReference>
<evidence type="ECO:0000256" key="8">
    <source>
        <dbReference type="SAM" id="SignalP"/>
    </source>
</evidence>
<feature type="chain" id="PRO_5042051531" evidence="8">
    <location>
        <begin position="19"/>
        <end position="410"/>
    </location>
</feature>
<feature type="active site" evidence="5">
    <location>
        <position position="298"/>
    </location>
</feature>
<evidence type="ECO:0000313" key="11">
    <source>
        <dbReference type="Proteomes" id="UP001194468"/>
    </source>
</evidence>
<evidence type="ECO:0000313" key="10">
    <source>
        <dbReference type="EMBL" id="KAF8433778.1"/>
    </source>
</evidence>
<evidence type="ECO:0000256" key="6">
    <source>
        <dbReference type="PIRSR" id="PIRSR601461-2"/>
    </source>
</evidence>
<dbReference type="Proteomes" id="UP001194468">
    <property type="component" value="Unassembled WGS sequence"/>
</dbReference>
<keyword evidence="3 7" id="KW-0064">Aspartyl protease</keyword>
<dbReference type="PANTHER" id="PTHR47966">
    <property type="entry name" value="BETA-SITE APP-CLEAVING ENZYME, ISOFORM A-RELATED"/>
    <property type="match status" value="1"/>
</dbReference>
<evidence type="ECO:0000256" key="2">
    <source>
        <dbReference type="ARBA" id="ARBA00022670"/>
    </source>
</evidence>
<keyword evidence="4 7" id="KW-0378">Hydrolase</keyword>
<dbReference type="InterPro" id="IPR001461">
    <property type="entry name" value="Aspartic_peptidase_A1"/>
</dbReference>
<dbReference type="Gene3D" id="2.40.70.10">
    <property type="entry name" value="Acid Proteases"/>
    <property type="match status" value="2"/>
</dbReference>
<evidence type="ECO:0000259" key="9">
    <source>
        <dbReference type="PROSITE" id="PS51767"/>
    </source>
</evidence>
<keyword evidence="2 7" id="KW-0645">Protease</keyword>
<keyword evidence="6" id="KW-1015">Disulfide bond</keyword>
<keyword evidence="11" id="KW-1185">Reference proteome</keyword>
<dbReference type="EMBL" id="WHUW01000032">
    <property type="protein sequence ID" value="KAF8433778.1"/>
    <property type="molecule type" value="Genomic_DNA"/>
</dbReference>